<dbReference type="Proteomes" id="UP000035721">
    <property type="component" value="Unassembled WGS sequence"/>
</dbReference>
<keyword evidence="2" id="KW-1185">Reference proteome</keyword>
<evidence type="ECO:0000313" key="2">
    <source>
        <dbReference type="Proteomes" id="UP000035721"/>
    </source>
</evidence>
<reference evidence="1 2" key="1">
    <citation type="journal article" date="2013" name="ISME J.">
        <title>A metabolic model for members of the genus Tetrasphaera involved in enhanced biological phosphorus removal.</title>
        <authorList>
            <person name="Kristiansen R."/>
            <person name="Nguyen H.T.T."/>
            <person name="Saunders A.M."/>
            <person name="Nielsen J.L."/>
            <person name="Wimmer R."/>
            <person name="Le V.Q."/>
            <person name="McIlroy S.J."/>
            <person name="Petrovski S."/>
            <person name="Seviour R.J."/>
            <person name="Calteau A."/>
            <person name="Nielsen K.L."/>
            <person name="Nielsen P.H."/>
        </authorList>
    </citation>
    <scope>NUCLEOTIDE SEQUENCE [LARGE SCALE GENOMIC DNA]</scope>
    <source>
        <strain evidence="1 2">T1-X7</strain>
    </source>
</reference>
<evidence type="ECO:0000313" key="1">
    <source>
        <dbReference type="EMBL" id="CCH79067.1"/>
    </source>
</evidence>
<comment type="caution">
    <text evidence="1">The sequence shown here is derived from an EMBL/GenBank/DDBJ whole genome shotgun (WGS) entry which is preliminary data.</text>
</comment>
<gene>
    <name evidence="1" type="ORF">BN12_40037</name>
</gene>
<dbReference type="EMBL" id="CAJB01000334">
    <property type="protein sequence ID" value="CCH79067.1"/>
    <property type="molecule type" value="Genomic_DNA"/>
</dbReference>
<proteinExistence type="predicted"/>
<protein>
    <submittedName>
        <fullName evidence="1">Uncharacterized protein</fullName>
    </submittedName>
</protein>
<name>A0A077M1X4_9MICO</name>
<sequence length="11" mass="1233">MALLVTLLMLD</sequence>
<organism evidence="1 2">
    <name type="scientific">Nostocoides japonicum T1-X7</name>
    <dbReference type="NCBI Taxonomy" id="1194083"/>
    <lineage>
        <taxon>Bacteria</taxon>
        <taxon>Bacillati</taxon>
        <taxon>Actinomycetota</taxon>
        <taxon>Actinomycetes</taxon>
        <taxon>Micrococcales</taxon>
        <taxon>Intrasporangiaceae</taxon>
        <taxon>Nostocoides</taxon>
    </lineage>
</organism>
<accession>A0A077M1X4</accession>